<evidence type="ECO:0000256" key="4">
    <source>
        <dbReference type="ARBA" id="ARBA00022692"/>
    </source>
</evidence>
<dbReference type="Proteomes" id="UP000414233">
    <property type="component" value="Unassembled WGS sequence"/>
</dbReference>
<evidence type="ECO:0000256" key="5">
    <source>
        <dbReference type="ARBA" id="ARBA00022989"/>
    </source>
</evidence>
<evidence type="ECO:0000256" key="1">
    <source>
        <dbReference type="ARBA" id="ARBA00004651"/>
    </source>
</evidence>
<dbReference type="GO" id="GO:0006605">
    <property type="term" value="P:protein targeting"/>
    <property type="evidence" value="ECO:0007669"/>
    <property type="project" value="UniProtKB-UniRule"/>
</dbReference>
<dbReference type="PANTHER" id="PTHR30065:SF7">
    <property type="entry name" value="SECRETION SYSTEM APPARATUS PROTEIN SSAT"/>
    <property type="match status" value="1"/>
</dbReference>
<evidence type="ECO:0000256" key="3">
    <source>
        <dbReference type="ARBA" id="ARBA00022475"/>
    </source>
</evidence>
<evidence type="ECO:0000256" key="2">
    <source>
        <dbReference type="ARBA" id="ARBA00009772"/>
    </source>
</evidence>
<dbReference type="EMBL" id="CABPRZ010000040">
    <property type="protein sequence ID" value="VVE59144.1"/>
    <property type="molecule type" value="Genomic_DNA"/>
</dbReference>
<evidence type="ECO:0000256" key="7">
    <source>
        <dbReference type="RuleBase" id="RU362072"/>
    </source>
</evidence>
<feature type="transmembrane region" description="Helical" evidence="7">
    <location>
        <begin position="15"/>
        <end position="36"/>
    </location>
</feature>
<sequence>MPAATSLAGLLAPEWLPTLAVAMVRPMGLALLLPLLSQGMLGAALLRNAMLLALAMPVLPVVHEALVPMSLTTSAWIALALRELTIGLLLGFVSAIPFWAVDMIGFLVDTMRGASMASVLNPLLGAQSSVFGIAFTQMLCVLFFVTGAAHAVFDAFYQSYRWWPVGAGPGWASTALPMIFGLWQLMQELCVSFALPAVVVMVLVDIALGFVNRSAQQLNVFFLAMPIKSGMVLLMFMVSVPFALPLFVGYFTRMPEWSGYFASMFQ</sequence>
<dbReference type="AlphaFoldDB" id="A0A5E4ZDI5"/>
<feature type="transmembrane region" description="Helical" evidence="7">
    <location>
        <begin position="129"/>
        <end position="153"/>
    </location>
</feature>
<protein>
    <submittedName>
        <fullName evidence="8">EscT/YscT/HrcT family type III secretion system export apparatus protein</fullName>
    </submittedName>
</protein>
<dbReference type="PRINTS" id="PR00953">
    <property type="entry name" value="TYPE3IMRPROT"/>
</dbReference>
<feature type="transmembrane region" description="Helical" evidence="7">
    <location>
        <begin position="165"/>
        <end position="183"/>
    </location>
</feature>
<evidence type="ECO:0000313" key="8">
    <source>
        <dbReference type="EMBL" id="VVE59144.1"/>
    </source>
</evidence>
<keyword evidence="9" id="KW-1185">Reference proteome</keyword>
<dbReference type="NCBIfam" id="TIGR01401">
    <property type="entry name" value="fliR_like_III"/>
    <property type="match status" value="1"/>
</dbReference>
<gene>
    <name evidence="8" type="ORF">PTE30175_05382</name>
</gene>
<dbReference type="GO" id="GO:0005886">
    <property type="term" value="C:plasma membrane"/>
    <property type="evidence" value="ECO:0007669"/>
    <property type="project" value="UniProtKB-SubCell"/>
</dbReference>
<name>A0A5E4ZDI5_9BURK</name>
<comment type="subcellular location">
    <subcellularLocation>
        <location evidence="1 7">Cell membrane</location>
        <topology evidence="1 7">Multi-pass membrane protein</topology>
    </subcellularLocation>
</comment>
<keyword evidence="5 7" id="KW-1133">Transmembrane helix</keyword>
<feature type="transmembrane region" description="Helical" evidence="7">
    <location>
        <begin position="190"/>
        <end position="211"/>
    </location>
</feature>
<accession>A0A5E4ZDI5</accession>
<dbReference type="InterPro" id="IPR002010">
    <property type="entry name" value="T3SS_IM_R"/>
</dbReference>
<proteinExistence type="inferred from homology"/>
<keyword evidence="3 7" id="KW-1003">Cell membrane</keyword>
<dbReference type="OrthoDB" id="9153610at2"/>
<evidence type="ECO:0000256" key="6">
    <source>
        <dbReference type="ARBA" id="ARBA00023136"/>
    </source>
</evidence>
<feature type="transmembrane region" description="Helical" evidence="7">
    <location>
        <begin position="48"/>
        <end position="66"/>
    </location>
</feature>
<evidence type="ECO:0000313" key="9">
    <source>
        <dbReference type="Proteomes" id="UP000414233"/>
    </source>
</evidence>
<reference evidence="8 9" key="1">
    <citation type="submission" date="2019-08" db="EMBL/GenBank/DDBJ databases">
        <authorList>
            <person name="Peeters C."/>
        </authorList>
    </citation>
    <scope>NUCLEOTIDE SEQUENCE [LARGE SCALE GENOMIC DNA]</scope>
    <source>
        <strain evidence="8 9">LMG 30175</strain>
    </source>
</reference>
<dbReference type="Pfam" id="PF01311">
    <property type="entry name" value="Bac_export_1"/>
    <property type="match status" value="1"/>
</dbReference>
<comment type="similarity">
    <text evidence="2 7">Belongs to the FliR/MopE/SpaR family.</text>
</comment>
<dbReference type="RefSeq" id="WP_150700104.1">
    <property type="nucleotide sequence ID" value="NZ_CABPRZ010000040.1"/>
</dbReference>
<organism evidence="8 9">
    <name type="scientific">Pandoraea terrae</name>
    <dbReference type="NCBI Taxonomy" id="1537710"/>
    <lineage>
        <taxon>Bacteria</taxon>
        <taxon>Pseudomonadati</taxon>
        <taxon>Pseudomonadota</taxon>
        <taxon>Betaproteobacteria</taxon>
        <taxon>Burkholderiales</taxon>
        <taxon>Burkholderiaceae</taxon>
        <taxon>Pandoraea</taxon>
    </lineage>
</organism>
<keyword evidence="4 7" id="KW-0812">Transmembrane</keyword>
<keyword evidence="6 7" id="KW-0472">Membrane</keyword>
<dbReference type="PANTHER" id="PTHR30065">
    <property type="entry name" value="FLAGELLAR BIOSYNTHETIC PROTEIN FLIR"/>
    <property type="match status" value="1"/>
</dbReference>
<feature type="transmembrane region" description="Helical" evidence="7">
    <location>
        <begin position="231"/>
        <end position="251"/>
    </location>
</feature>
<dbReference type="InterPro" id="IPR006304">
    <property type="entry name" value="T3SS_SpaR/YscT"/>
</dbReference>
<feature type="transmembrane region" description="Helical" evidence="7">
    <location>
        <begin position="86"/>
        <end position="108"/>
    </location>
</feature>